<accession>A0ABS5PRU7</accession>
<dbReference type="InterPro" id="IPR011650">
    <property type="entry name" value="Peptidase_M20_dimer"/>
</dbReference>
<dbReference type="PANTHER" id="PTHR43501">
    <property type="entry name" value="CYTOSOL NON-SPECIFIC DIPEPTIDASE"/>
    <property type="match status" value="1"/>
</dbReference>
<evidence type="ECO:0000259" key="1">
    <source>
        <dbReference type="Pfam" id="PF07687"/>
    </source>
</evidence>
<dbReference type="InterPro" id="IPR001160">
    <property type="entry name" value="Peptidase_M20C"/>
</dbReference>
<dbReference type="NCBIfam" id="TIGR01893">
    <property type="entry name" value="aa-his-dipept"/>
    <property type="match status" value="1"/>
</dbReference>
<dbReference type="Pfam" id="PF07687">
    <property type="entry name" value="M20_dimer"/>
    <property type="match status" value="1"/>
</dbReference>
<dbReference type="Pfam" id="PF01546">
    <property type="entry name" value="Peptidase_M20"/>
    <property type="match status" value="1"/>
</dbReference>
<dbReference type="CDD" id="cd03890">
    <property type="entry name" value="M20_pepD"/>
    <property type="match status" value="1"/>
</dbReference>
<name>A0ABS5PRU7_9FIRM</name>
<keyword evidence="3" id="KW-1185">Reference proteome</keyword>
<dbReference type="PRINTS" id="PR00934">
    <property type="entry name" value="XHISDIPTASE"/>
</dbReference>
<evidence type="ECO:0000313" key="2">
    <source>
        <dbReference type="EMBL" id="MBS7527587.1"/>
    </source>
</evidence>
<dbReference type="EMBL" id="JAHBCL010000022">
    <property type="protein sequence ID" value="MBS7527587.1"/>
    <property type="molecule type" value="Genomic_DNA"/>
</dbReference>
<dbReference type="Proteomes" id="UP000746471">
    <property type="component" value="Unassembled WGS sequence"/>
</dbReference>
<dbReference type="InterPro" id="IPR002933">
    <property type="entry name" value="Peptidase_M20"/>
</dbReference>
<dbReference type="PANTHER" id="PTHR43501:SF1">
    <property type="entry name" value="CYTOSOL NON-SPECIFIC DIPEPTIDASE"/>
    <property type="match status" value="1"/>
</dbReference>
<gene>
    <name evidence="2" type="ORF">KHM83_12955</name>
</gene>
<dbReference type="RefSeq" id="WP_213237449.1">
    <property type="nucleotide sequence ID" value="NZ_JAHBCL010000022.1"/>
</dbReference>
<reference evidence="2 3" key="1">
    <citation type="submission" date="2021-05" db="EMBL/GenBank/DDBJ databases">
        <title>Fusibacter ferrireducens sp. nov., an anaerobic, sulfur- and Fe-reducing bacterium isolated from the mangrove sediment.</title>
        <authorList>
            <person name="Qiu D."/>
        </authorList>
    </citation>
    <scope>NUCLEOTIDE SEQUENCE [LARGE SCALE GENOMIC DNA]</scope>
    <source>
        <strain evidence="2 3">DSM 12116</strain>
    </source>
</reference>
<organism evidence="2 3">
    <name type="scientific">Fusibacter paucivorans</name>
    <dbReference type="NCBI Taxonomy" id="76009"/>
    <lineage>
        <taxon>Bacteria</taxon>
        <taxon>Bacillati</taxon>
        <taxon>Bacillota</taxon>
        <taxon>Clostridia</taxon>
        <taxon>Eubacteriales</taxon>
        <taxon>Eubacteriales Family XII. Incertae Sedis</taxon>
        <taxon>Fusibacter</taxon>
    </lineage>
</organism>
<protein>
    <submittedName>
        <fullName evidence="2">Aminoacyl-histidine dipeptidase</fullName>
    </submittedName>
</protein>
<evidence type="ECO:0000313" key="3">
    <source>
        <dbReference type="Proteomes" id="UP000746471"/>
    </source>
</evidence>
<dbReference type="Gene3D" id="3.40.630.10">
    <property type="entry name" value="Zn peptidases"/>
    <property type="match status" value="2"/>
</dbReference>
<comment type="caution">
    <text evidence="2">The sequence shown here is derived from an EMBL/GenBank/DDBJ whole genome shotgun (WGS) entry which is preliminary data.</text>
</comment>
<dbReference type="SUPFAM" id="SSF53187">
    <property type="entry name" value="Zn-dependent exopeptidases"/>
    <property type="match status" value="1"/>
</dbReference>
<sequence>MDHLEALLQDEVFKHFLALTKIPRESGSERAVSDYCVQFAKKLGLEVIQEPSMNVIIKKPASSGYEKHPTVILQGHLDMVCVKKDDYAFDFETQAIPLVLDGDTLKTEGTTLGADNGIAVAMIMAILESKTMQHPPIQALFTVEEETGMGGVMSLEPSNLSGDMLINIDAEEEGVILASCAGGVNNILEWPIKWQKPTMTEAFSLKIQGLKGGHSGIEIDKMRANAIKLAGRTLQTLMKTISFELVSVEGGEKMNAIAKFATMTLLVHPEAVALLEETVSKLSQQFRGEYLGSDAEVQLALVKAEVPEKCFDSETTKAVAEGLCLMPFGVQSMSSTIAGLVESSSNLGVLTTEEEIVKLTNSVRSSIVSLKDEISDRAAMIASLTSAKWYQISDYPAWAYREISPLRDLMTAVYEKRFEEPLKVDAIHAGLECGFLSEKLGDIDMIAMGPNMHDVHTPYESVSVSSVKRVYEFLCDVLEQIR</sequence>
<dbReference type="PIRSF" id="PIRSF016599">
    <property type="entry name" value="Xaa-His_dipept"/>
    <property type="match status" value="1"/>
</dbReference>
<feature type="domain" description="Peptidase M20 dimerisation" evidence="1">
    <location>
        <begin position="208"/>
        <end position="290"/>
    </location>
</feature>
<proteinExistence type="predicted"/>